<evidence type="ECO:0000313" key="3">
    <source>
        <dbReference type="Proteomes" id="UP000281553"/>
    </source>
</evidence>
<keyword evidence="1" id="KW-1133">Transmembrane helix</keyword>
<protein>
    <submittedName>
        <fullName evidence="2">Uncharacterized protein</fullName>
    </submittedName>
</protein>
<organism evidence="2 3">
    <name type="scientific">Dibothriocephalus latus</name>
    <name type="common">Fish tapeworm</name>
    <name type="synonym">Diphyllobothrium latum</name>
    <dbReference type="NCBI Taxonomy" id="60516"/>
    <lineage>
        <taxon>Eukaryota</taxon>
        <taxon>Metazoa</taxon>
        <taxon>Spiralia</taxon>
        <taxon>Lophotrochozoa</taxon>
        <taxon>Platyhelminthes</taxon>
        <taxon>Cestoda</taxon>
        <taxon>Eucestoda</taxon>
        <taxon>Diphyllobothriidea</taxon>
        <taxon>Diphyllobothriidae</taxon>
        <taxon>Dibothriocephalus</taxon>
    </lineage>
</organism>
<dbReference type="AlphaFoldDB" id="A0A3P7LNZ7"/>
<reference evidence="2 3" key="1">
    <citation type="submission" date="2018-11" db="EMBL/GenBank/DDBJ databases">
        <authorList>
            <consortium name="Pathogen Informatics"/>
        </authorList>
    </citation>
    <scope>NUCLEOTIDE SEQUENCE [LARGE SCALE GENOMIC DNA]</scope>
</reference>
<sequence length="66" mass="7753">MNPLETPYKKVLSYSAVRPFLAFSLIMWTFSRIALSLHPASRRDAPVYERVFMTLKKSWMQSCRTP</sequence>
<feature type="transmembrane region" description="Helical" evidence="1">
    <location>
        <begin position="20"/>
        <end position="40"/>
    </location>
</feature>
<keyword evidence="1" id="KW-0812">Transmembrane</keyword>
<dbReference type="EMBL" id="UYRU01052030">
    <property type="protein sequence ID" value="VDN11688.1"/>
    <property type="molecule type" value="Genomic_DNA"/>
</dbReference>
<keyword evidence="1" id="KW-0472">Membrane</keyword>
<proteinExistence type="predicted"/>
<accession>A0A3P7LNZ7</accession>
<name>A0A3P7LNZ7_DIBLA</name>
<dbReference type="Proteomes" id="UP000281553">
    <property type="component" value="Unassembled WGS sequence"/>
</dbReference>
<evidence type="ECO:0000313" key="2">
    <source>
        <dbReference type="EMBL" id="VDN11688.1"/>
    </source>
</evidence>
<gene>
    <name evidence="2" type="ORF">DILT_LOCUS7519</name>
</gene>
<evidence type="ECO:0000256" key="1">
    <source>
        <dbReference type="SAM" id="Phobius"/>
    </source>
</evidence>
<keyword evidence="3" id="KW-1185">Reference proteome</keyword>